<dbReference type="GeneID" id="73469733"/>
<sequence length="534" mass="60445">MPDLYHHHHGANNNKKLSGLLTRLYEKIDEVDGLKSHLQYVSRINYSEELIIMFHVHYLIARISRNLYSGIIKPNSLTVDILQSLIKQANTWINDSGLERINNQTWKLEILLMLNYFRYFMRYLLLLQSEENVDLDMIENIIPEIFTNLYMMIKQFHELVDDDNGSSQWEYLLSAIIELLTRSIQFIIGLITRIKCDDEAGLIQEATFRKHCPERIGTEFGLKTPVEYMNKIVVEEITITINKLEKIMKNKDRIFKLSKLWKFYLTFISSDKIGKFNYAKLHAGIPEFNGVGKSGLECPVIKVESIDQARVRNTTTTSTTKKVSACPISHITTPMSEEEVMNGGGGSPRSDKPNATKKRKCPFDHNNLSRTMSSYSNPIESNIRGGEHFRRASENNSPATPIVNANTSRSILPALPPGNNMYVPTTSTGTTPISFAPSTPIGMPGANRMGSIDIRPPPQVLSQPMAMVQQQQQPQMNMVENGSGFNNDLDSIFGDLSNQFNDLNDFDLDWLDQISGNNGFMRSGGVGGVEQYFQ</sequence>
<reference evidence="2 3" key="1">
    <citation type="journal article" date="2021" name="DNA Res.">
        <title>Genome analysis of Candida subhashii reveals its hybrid nature and dual mitochondrial genome conformations.</title>
        <authorList>
            <person name="Mixao V."/>
            <person name="Hegedusova E."/>
            <person name="Saus E."/>
            <person name="Pryszcz L.P."/>
            <person name="Cillingova A."/>
            <person name="Nosek J."/>
            <person name="Gabaldon T."/>
        </authorList>
    </citation>
    <scope>NUCLEOTIDE SEQUENCE [LARGE SCALE GENOMIC DNA]</scope>
    <source>
        <strain evidence="2 3">CBS 10753</strain>
    </source>
</reference>
<dbReference type="Proteomes" id="UP000694255">
    <property type="component" value="Unassembled WGS sequence"/>
</dbReference>
<gene>
    <name evidence="2" type="ORF">J8A68_002932</name>
</gene>
<dbReference type="EMBL" id="JAGSYN010000135">
    <property type="protein sequence ID" value="KAG7663548.1"/>
    <property type="molecule type" value="Genomic_DNA"/>
</dbReference>
<keyword evidence="3" id="KW-1185">Reference proteome</keyword>
<evidence type="ECO:0000313" key="3">
    <source>
        <dbReference type="Proteomes" id="UP000694255"/>
    </source>
</evidence>
<feature type="region of interest" description="Disordered" evidence="1">
    <location>
        <begin position="337"/>
        <end position="378"/>
    </location>
</feature>
<evidence type="ECO:0000256" key="1">
    <source>
        <dbReference type="SAM" id="MobiDB-lite"/>
    </source>
</evidence>
<feature type="compositionally biased region" description="Polar residues" evidence="1">
    <location>
        <begin position="366"/>
        <end position="378"/>
    </location>
</feature>
<name>A0A8J5QNG5_9ASCO</name>
<dbReference type="AlphaFoldDB" id="A0A8J5QNG5"/>
<comment type="caution">
    <text evidence="2">The sequence shown here is derived from an EMBL/GenBank/DDBJ whole genome shotgun (WGS) entry which is preliminary data.</text>
</comment>
<evidence type="ECO:0000313" key="2">
    <source>
        <dbReference type="EMBL" id="KAG7663548.1"/>
    </source>
</evidence>
<accession>A0A8J5QNG5</accession>
<dbReference type="OrthoDB" id="427480at2759"/>
<organism evidence="2 3">
    <name type="scientific">[Candida] subhashii</name>
    <dbReference type="NCBI Taxonomy" id="561895"/>
    <lineage>
        <taxon>Eukaryota</taxon>
        <taxon>Fungi</taxon>
        <taxon>Dikarya</taxon>
        <taxon>Ascomycota</taxon>
        <taxon>Saccharomycotina</taxon>
        <taxon>Pichiomycetes</taxon>
        <taxon>Debaryomycetaceae</taxon>
        <taxon>Spathaspora</taxon>
    </lineage>
</organism>
<protein>
    <submittedName>
        <fullName evidence="2">Uncharacterized protein</fullName>
    </submittedName>
</protein>
<dbReference type="RefSeq" id="XP_049263780.1">
    <property type="nucleotide sequence ID" value="XM_049406734.1"/>
</dbReference>
<proteinExistence type="predicted"/>